<proteinExistence type="predicted"/>
<evidence type="ECO:0000313" key="2">
    <source>
        <dbReference type="EMBL" id="MBU9713963.1"/>
    </source>
</evidence>
<protein>
    <submittedName>
        <fullName evidence="2">Uncharacterized protein</fullName>
    </submittedName>
</protein>
<keyword evidence="1" id="KW-0812">Transmembrane</keyword>
<sequence>MRKLTSKGKKMYIAGIWIVALGIAINPIFPILPDLSIFWASLYLPLVIIGIGLLVGSNFFRKSDW</sequence>
<feature type="transmembrane region" description="Helical" evidence="1">
    <location>
        <begin position="12"/>
        <end position="32"/>
    </location>
</feature>
<evidence type="ECO:0000256" key="1">
    <source>
        <dbReference type="SAM" id="Phobius"/>
    </source>
</evidence>
<keyword evidence="1" id="KW-1133">Transmembrane helix</keyword>
<dbReference type="RefSeq" id="WP_217068216.1">
    <property type="nucleotide sequence ID" value="NZ_JAHQCS010000156.1"/>
</dbReference>
<dbReference type="EMBL" id="JAHQCS010000156">
    <property type="protein sequence ID" value="MBU9713963.1"/>
    <property type="molecule type" value="Genomic_DNA"/>
</dbReference>
<keyword evidence="3" id="KW-1185">Reference proteome</keyword>
<evidence type="ECO:0000313" key="3">
    <source>
        <dbReference type="Proteomes" id="UP000784880"/>
    </source>
</evidence>
<comment type="caution">
    <text evidence="2">The sequence shown here is derived from an EMBL/GenBank/DDBJ whole genome shotgun (WGS) entry which is preliminary data.</text>
</comment>
<accession>A0ABS6JNT4</accession>
<feature type="transmembrane region" description="Helical" evidence="1">
    <location>
        <begin position="38"/>
        <end position="60"/>
    </location>
</feature>
<name>A0ABS6JNT4_9BACI</name>
<gene>
    <name evidence="2" type="ORF">KS419_19710</name>
</gene>
<dbReference type="Proteomes" id="UP000784880">
    <property type="component" value="Unassembled WGS sequence"/>
</dbReference>
<reference evidence="2 3" key="1">
    <citation type="submission" date="2021-06" db="EMBL/GenBank/DDBJ databases">
        <title>Bacillus sp. RD4P76, an endophyte from a halophyte.</title>
        <authorList>
            <person name="Sun J.-Q."/>
        </authorList>
    </citation>
    <scope>NUCLEOTIDE SEQUENCE [LARGE SCALE GENOMIC DNA]</scope>
    <source>
        <strain evidence="2 3">CGMCC 1.15917</strain>
    </source>
</reference>
<keyword evidence="1" id="KW-0472">Membrane</keyword>
<organism evidence="2 3">
    <name type="scientific">Evansella tamaricis</name>
    <dbReference type="NCBI Taxonomy" id="2069301"/>
    <lineage>
        <taxon>Bacteria</taxon>
        <taxon>Bacillati</taxon>
        <taxon>Bacillota</taxon>
        <taxon>Bacilli</taxon>
        <taxon>Bacillales</taxon>
        <taxon>Bacillaceae</taxon>
        <taxon>Evansella</taxon>
    </lineage>
</organism>